<dbReference type="AlphaFoldDB" id="A0A5B7FZX3"/>
<sequence>MASSLKRQDLQAEDLSGHLTPSHSVSEAKERKSTISPFLMNVYSVWRTVLDETEKLGKARLAAVEVFQQNISEDAKVTRQNKIHLAKKVRERERERERVSIFFIDISELRIYFVSLIFFYRFMILV</sequence>
<comment type="caution">
    <text evidence="3">The sequence shown here is derived from an EMBL/GenBank/DDBJ whole genome shotgun (WGS) entry which is preliminary data.</text>
</comment>
<feature type="compositionally biased region" description="Basic and acidic residues" evidence="1">
    <location>
        <begin position="1"/>
        <end position="10"/>
    </location>
</feature>
<protein>
    <submittedName>
        <fullName evidence="3">Uncharacterized protein</fullName>
    </submittedName>
</protein>
<feature type="region of interest" description="Disordered" evidence="1">
    <location>
        <begin position="1"/>
        <end position="32"/>
    </location>
</feature>
<dbReference type="SUPFAM" id="SSF103657">
    <property type="entry name" value="BAR/IMD domain-like"/>
    <property type="match status" value="1"/>
</dbReference>
<reference evidence="3 4" key="1">
    <citation type="submission" date="2019-05" db="EMBL/GenBank/DDBJ databases">
        <title>Another draft genome of Portunus trituberculatus and its Hox gene families provides insights of decapod evolution.</title>
        <authorList>
            <person name="Jeong J.-H."/>
            <person name="Song I."/>
            <person name="Kim S."/>
            <person name="Choi T."/>
            <person name="Kim D."/>
            <person name="Ryu S."/>
            <person name="Kim W."/>
        </authorList>
    </citation>
    <scope>NUCLEOTIDE SEQUENCE [LARGE SCALE GENOMIC DNA]</scope>
    <source>
        <tissue evidence="3">Muscle</tissue>
    </source>
</reference>
<accession>A0A5B7FZX3</accession>
<feature type="transmembrane region" description="Helical" evidence="2">
    <location>
        <begin position="99"/>
        <end position="120"/>
    </location>
</feature>
<name>A0A5B7FZX3_PORTR</name>
<dbReference type="OrthoDB" id="10065861at2759"/>
<organism evidence="3 4">
    <name type="scientific">Portunus trituberculatus</name>
    <name type="common">Swimming crab</name>
    <name type="synonym">Neptunus trituberculatus</name>
    <dbReference type="NCBI Taxonomy" id="210409"/>
    <lineage>
        <taxon>Eukaryota</taxon>
        <taxon>Metazoa</taxon>
        <taxon>Ecdysozoa</taxon>
        <taxon>Arthropoda</taxon>
        <taxon>Crustacea</taxon>
        <taxon>Multicrustacea</taxon>
        <taxon>Malacostraca</taxon>
        <taxon>Eumalacostraca</taxon>
        <taxon>Eucarida</taxon>
        <taxon>Decapoda</taxon>
        <taxon>Pleocyemata</taxon>
        <taxon>Brachyura</taxon>
        <taxon>Eubrachyura</taxon>
        <taxon>Portunoidea</taxon>
        <taxon>Portunidae</taxon>
        <taxon>Portuninae</taxon>
        <taxon>Portunus</taxon>
    </lineage>
</organism>
<dbReference type="EMBL" id="VSRR010009757">
    <property type="protein sequence ID" value="MPC50819.1"/>
    <property type="molecule type" value="Genomic_DNA"/>
</dbReference>
<evidence type="ECO:0000256" key="2">
    <source>
        <dbReference type="SAM" id="Phobius"/>
    </source>
</evidence>
<evidence type="ECO:0000313" key="3">
    <source>
        <dbReference type="EMBL" id="MPC50819.1"/>
    </source>
</evidence>
<evidence type="ECO:0000313" key="4">
    <source>
        <dbReference type="Proteomes" id="UP000324222"/>
    </source>
</evidence>
<keyword evidence="4" id="KW-1185">Reference proteome</keyword>
<gene>
    <name evidence="3" type="ORF">E2C01_044653</name>
</gene>
<evidence type="ECO:0000256" key="1">
    <source>
        <dbReference type="SAM" id="MobiDB-lite"/>
    </source>
</evidence>
<keyword evidence="2" id="KW-0472">Membrane</keyword>
<proteinExistence type="predicted"/>
<dbReference type="Gene3D" id="1.20.1270.60">
    <property type="entry name" value="Arfaptin homology (AH) domain/BAR domain"/>
    <property type="match status" value="1"/>
</dbReference>
<keyword evidence="2" id="KW-1133">Transmembrane helix</keyword>
<dbReference type="InterPro" id="IPR027267">
    <property type="entry name" value="AH/BAR_dom_sf"/>
</dbReference>
<keyword evidence="2" id="KW-0812">Transmembrane</keyword>
<dbReference type="Proteomes" id="UP000324222">
    <property type="component" value="Unassembled WGS sequence"/>
</dbReference>